<organism evidence="3 4">
    <name type="scientific">Mesorhizobium australicum</name>
    <dbReference type="NCBI Taxonomy" id="536018"/>
    <lineage>
        <taxon>Bacteria</taxon>
        <taxon>Pseudomonadati</taxon>
        <taxon>Pseudomonadota</taxon>
        <taxon>Alphaproteobacteria</taxon>
        <taxon>Hyphomicrobiales</taxon>
        <taxon>Phyllobacteriaceae</taxon>
        <taxon>Mesorhizobium</taxon>
    </lineage>
</organism>
<protein>
    <recommendedName>
        <fullName evidence="1">UPF0310 protein SAMN02982922_1363</fullName>
    </recommendedName>
</protein>
<feature type="domain" description="EVE" evidence="2">
    <location>
        <begin position="3"/>
        <end position="135"/>
    </location>
</feature>
<evidence type="ECO:0000313" key="3">
    <source>
        <dbReference type="EMBL" id="SMH32945.1"/>
    </source>
</evidence>
<comment type="similarity">
    <text evidence="1">Belongs to the UPF0310 family.</text>
</comment>
<dbReference type="AlphaFoldDB" id="A0A1X7N660"/>
<gene>
    <name evidence="3" type="ORF">SAMN02982922_1363</name>
</gene>
<keyword evidence="4" id="KW-1185">Reference proteome</keyword>
<dbReference type="RefSeq" id="WP_085463460.1">
    <property type="nucleotide sequence ID" value="NZ_FXBL01000004.1"/>
</dbReference>
<dbReference type="SUPFAM" id="SSF88697">
    <property type="entry name" value="PUA domain-like"/>
    <property type="match status" value="1"/>
</dbReference>
<sequence>MTRYWIGVAAARHVRIAVENSFAMFAHGRHSAALRTRPGDWVAYYSPREGMNEGAEVRAFTAIGRILPGEPHEQLMTAAGDTGWQRNAEWLPARKADIYPLLDRFSFVRDRGHWGMYFRKSLFPVEPVDFALIAEAMGVADAFGRAGTQED</sequence>
<dbReference type="InterPro" id="IPR002740">
    <property type="entry name" value="EVE_domain"/>
</dbReference>
<dbReference type="OrthoDB" id="9793567at2"/>
<dbReference type="Gene3D" id="3.10.590.10">
    <property type="entry name" value="ph1033 like domains"/>
    <property type="match status" value="1"/>
</dbReference>
<dbReference type="Pfam" id="PF01878">
    <property type="entry name" value="EVE"/>
    <property type="match status" value="1"/>
</dbReference>
<dbReference type="HAMAP" id="MF_00771">
    <property type="entry name" value="UPF0310"/>
    <property type="match status" value="1"/>
</dbReference>
<dbReference type="InterPro" id="IPR022996">
    <property type="entry name" value="UPF0310"/>
</dbReference>
<evidence type="ECO:0000313" key="4">
    <source>
        <dbReference type="Proteomes" id="UP000193083"/>
    </source>
</evidence>
<proteinExistence type="inferred from homology"/>
<name>A0A1X7N660_9HYPH</name>
<dbReference type="EMBL" id="FXBL01000004">
    <property type="protein sequence ID" value="SMH32945.1"/>
    <property type="molecule type" value="Genomic_DNA"/>
</dbReference>
<reference evidence="3 4" key="1">
    <citation type="submission" date="2017-04" db="EMBL/GenBank/DDBJ databases">
        <authorList>
            <person name="Afonso C.L."/>
            <person name="Miller P.J."/>
            <person name="Scott M.A."/>
            <person name="Spackman E."/>
            <person name="Goraichik I."/>
            <person name="Dimitrov K.M."/>
            <person name="Suarez D.L."/>
            <person name="Swayne D.E."/>
        </authorList>
    </citation>
    <scope>NUCLEOTIDE SEQUENCE [LARGE SCALE GENOMIC DNA]</scope>
    <source>
        <strain evidence="3 4">B5P</strain>
    </source>
</reference>
<accession>A0A1X7N660</accession>
<dbReference type="Proteomes" id="UP000193083">
    <property type="component" value="Unassembled WGS sequence"/>
</dbReference>
<evidence type="ECO:0000259" key="2">
    <source>
        <dbReference type="Pfam" id="PF01878"/>
    </source>
</evidence>
<dbReference type="CDD" id="cd21132">
    <property type="entry name" value="EVE-like"/>
    <property type="match status" value="1"/>
</dbReference>
<dbReference type="InterPro" id="IPR015947">
    <property type="entry name" value="PUA-like_sf"/>
</dbReference>
<evidence type="ECO:0000256" key="1">
    <source>
        <dbReference type="HAMAP-Rule" id="MF_00771"/>
    </source>
</evidence>